<gene>
    <name evidence="1" type="ORF">BSTOLATCC_MIC5355</name>
</gene>
<evidence type="ECO:0000313" key="1">
    <source>
        <dbReference type="EMBL" id="CAG9312105.1"/>
    </source>
</evidence>
<organism evidence="1 2">
    <name type="scientific">Blepharisma stoltei</name>
    <dbReference type="NCBI Taxonomy" id="1481888"/>
    <lineage>
        <taxon>Eukaryota</taxon>
        <taxon>Sar</taxon>
        <taxon>Alveolata</taxon>
        <taxon>Ciliophora</taxon>
        <taxon>Postciliodesmatophora</taxon>
        <taxon>Heterotrichea</taxon>
        <taxon>Heterotrichida</taxon>
        <taxon>Blepharismidae</taxon>
        <taxon>Blepharisma</taxon>
    </lineage>
</organism>
<dbReference type="Proteomes" id="UP001162131">
    <property type="component" value="Unassembled WGS sequence"/>
</dbReference>
<sequence length="118" mass="14007">MAIVGLNPTLALYRRTVIALKTKFRGDNRTYKQFKNSLKEQILQRKNETDQIKISQFVFEFDIAREWITTEVVRADLKDDGQYKLKINKNQLQSVNLKPVRHPEYFEFALPQNLIYKS</sequence>
<name>A0AAU9IDY1_9CILI</name>
<keyword evidence="2" id="KW-1185">Reference proteome</keyword>
<dbReference type="AlphaFoldDB" id="A0AAU9IDY1"/>
<dbReference type="EMBL" id="CAJZBQ010000005">
    <property type="protein sequence ID" value="CAG9312105.1"/>
    <property type="molecule type" value="Genomic_DNA"/>
</dbReference>
<protein>
    <submittedName>
        <fullName evidence="1">Uncharacterized protein</fullName>
    </submittedName>
</protein>
<reference evidence="1" key="1">
    <citation type="submission" date="2021-09" db="EMBL/GenBank/DDBJ databases">
        <authorList>
            <consortium name="AG Swart"/>
            <person name="Singh M."/>
            <person name="Singh A."/>
            <person name="Seah K."/>
            <person name="Emmerich C."/>
        </authorList>
    </citation>
    <scope>NUCLEOTIDE SEQUENCE</scope>
    <source>
        <strain evidence="1">ATCC30299</strain>
    </source>
</reference>
<accession>A0AAU9IDY1</accession>
<proteinExistence type="predicted"/>
<evidence type="ECO:0000313" key="2">
    <source>
        <dbReference type="Proteomes" id="UP001162131"/>
    </source>
</evidence>
<comment type="caution">
    <text evidence="1">The sequence shown here is derived from an EMBL/GenBank/DDBJ whole genome shotgun (WGS) entry which is preliminary data.</text>
</comment>